<dbReference type="AlphaFoldDB" id="A0AAD3E2U3"/>
<dbReference type="CDD" id="cd00590">
    <property type="entry name" value="RRM_SF"/>
    <property type="match status" value="1"/>
</dbReference>
<accession>A0AAD3E2U3</accession>
<dbReference type="SMART" id="SM00360">
    <property type="entry name" value="RRM"/>
    <property type="match status" value="1"/>
</dbReference>
<comment type="caution">
    <text evidence="3">The sequence shown here is derived from an EMBL/GenBank/DDBJ whole genome shotgun (WGS) entry which is preliminary data.</text>
</comment>
<proteinExistence type="predicted"/>
<evidence type="ECO:0000256" key="1">
    <source>
        <dbReference type="PROSITE-ProRule" id="PRU00176"/>
    </source>
</evidence>
<dbReference type="GO" id="GO:0003723">
    <property type="term" value="F:RNA binding"/>
    <property type="evidence" value="ECO:0007669"/>
    <property type="project" value="UniProtKB-UniRule"/>
</dbReference>
<sequence>MAQRLNGPVVYLSNLPYEATHDSVEAEFEKEGYDVERIELIKKGAGSRTKACGLAAVTLKEGTDPDVCCKKMDGKSLFGRPMIVRKDKFCSDDLAYSPQAPGS</sequence>
<evidence type="ECO:0000313" key="4">
    <source>
        <dbReference type="Proteomes" id="UP001054857"/>
    </source>
</evidence>
<evidence type="ECO:0000259" key="2">
    <source>
        <dbReference type="PROSITE" id="PS50102"/>
    </source>
</evidence>
<protein>
    <recommendedName>
        <fullName evidence="2">RRM domain-containing protein</fullName>
    </recommendedName>
</protein>
<dbReference type="InterPro" id="IPR012677">
    <property type="entry name" value="Nucleotide-bd_a/b_plait_sf"/>
</dbReference>
<dbReference type="Gene3D" id="3.30.70.330">
    <property type="match status" value="1"/>
</dbReference>
<name>A0AAD3E2U3_9CHLO</name>
<feature type="domain" description="RRM" evidence="2">
    <location>
        <begin position="8"/>
        <end position="89"/>
    </location>
</feature>
<dbReference type="Proteomes" id="UP001054857">
    <property type="component" value="Unassembled WGS sequence"/>
</dbReference>
<dbReference type="Pfam" id="PF00076">
    <property type="entry name" value="RRM_1"/>
    <property type="match status" value="1"/>
</dbReference>
<dbReference type="InterPro" id="IPR035979">
    <property type="entry name" value="RBD_domain_sf"/>
</dbReference>
<keyword evidence="4" id="KW-1185">Reference proteome</keyword>
<reference evidence="3 4" key="1">
    <citation type="journal article" date="2021" name="Sci. Rep.">
        <title>Genome sequencing of the multicellular alga Astrephomene provides insights into convergent evolution of germ-soma differentiation.</title>
        <authorList>
            <person name="Yamashita S."/>
            <person name="Yamamoto K."/>
            <person name="Matsuzaki R."/>
            <person name="Suzuki S."/>
            <person name="Yamaguchi H."/>
            <person name="Hirooka S."/>
            <person name="Minakuchi Y."/>
            <person name="Miyagishima S."/>
            <person name="Kawachi M."/>
            <person name="Toyoda A."/>
            <person name="Nozaki H."/>
        </authorList>
    </citation>
    <scope>NUCLEOTIDE SEQUENCE [LARGE SCALE GENOMIC DNA]</scope>
    <source>
        <strain evidence="3 4">NIES-4017</strain>
    </source>
</reference>
<dbReference type="InterPro" id="IPR000504">
    <property type="entry name" value="RRM_dom"/>
</dbReference>
<keyword evidence="1" id="KW-0694">RNA-binding</keyword>
<gene>
    <name evidence="3" type="ORF">Agub_g15317</name>
</gene>
<evidence type="ECO:0000313" key="3">
    <source>
        <dbReference type="EMBL" id="GFR52691.1"/>
    </source>
</evidence>
<dbReference type="PROSITE" id="PS50102">
    <property type="entry name" value="RRM"/>
    <property type="match status" value="1"/>
</dbReference>
<organism evidence="3 4">
    <name type="scientific">Astrephomene gubernaculifera</name>
    <dbReference type="NCBI Taxonomy" id="47775"/>
    <lineage>
        <taxon>Eukaryota</taxon>
        <taxon>Viridiplantae</taxon>
        <taxon>Chlorophyta</taxon>
        <taxon>core chlorophytes</taxon>
        <taxon>Chlorophyceae</taxon>
        <taxon>CS clade</taxon>
        <taxon>Chlamydomonadales</taxon>
        <taxon>Astrephomenaceae</taxon>
        <taxon>Astrephomene</taxon>
    </lineage>
</organism>
<dbReference type="SUPFAM" id="SSF54928">
    <property type="entry name" value="RNA-binding domain, RBD"/>
    <property type="match status" value="1"/>
</dbReference>
<dbReference type="EMBL" id="BMAR01000069">
    <property type="protein sequence ID" value="GFR52691.1"/>
    <property type="molecule type" value="Genomic_DNA"/>
</dbReference>